<reference evidence="1 2" key="1">
    <citation type="submission" date="2024-08" db="EMBL/GenBank/DDBJ databases">
        <authorList>
            <person name="Lu H."/>
        </authorList>
    </citation>
    <scope>NUCLEOTIDE SEQUENCE [LARGE SCALE GENOMIC DNA]</scope>
    <source>
        <strain evidence="1 2">BYS180W</strain>
    </source>
</reference>
<dbReference type="EMBL" id="JBIGHZ010000002">
    <property type="protein sequence ID" value="MFG6447537.1"/>
    <property type="molecule type" value="Genomic_DNA"/>
</dbReference>
<evidence type="ECO:0000313" key="1">
    <source>
        <dbReference type="EMBL" id="MFG6447537.1"/>
    </source>
</evidence>
<evidence type="ECO:0000313" key="2">
    <source>
        <dbReference type="Proteomes" id="UP001606099"/>
    </source>
</evidence>
<dbReference type="RefSeq" id="WP_394458957.1">
    <property type="nucleotide sequence ID" value="NZ_JBIGHZ010000002.1"/>
</dbReference>
<comment type="caution">
    <text evidence="1">The sequence shown here is derived from an EMBL/GenBank/DDBJ whole genome shotgun (WGS) entry which is preliminary data.</text>
</comment>
<protein>
    <submittedName>
        <fullName evidence="1">DUF4390 domain-containing protein</fullName>
    </submittedName>
</protein>
<proteinExistence type="predicted"/>
<dbReference type="Proteomes" id="UP001606099">
    <property type="component" value="Unassembled WGS sequence"/>
</dbReference>
<organism evidence="1 2">
    <name type="scientific">Roseateles rivi</name>
    <dbReference type="NCBI Taxonomy" id="3299028"/>
    <lineage>
        <taxon>Bacteria</taxon>
        <taxon>Pseudomonadati</taxon>
        <taxon>Pseudomonadota</taxon>
        <taxon>Betaproteobacteria</taxon>
        <taxon>Burkholderiales</taxon>
        <taxon>Sphaerotilaceae</taxon>
        <taxon>Roseateles</taxon>
    </lineage>
</organism>
<sequence length="210" mass="23662">MQQTPTAHARSVFGSAARRLLGMVRGCWLALVLLLVVPGGVWAQAPSIQLQHLSTERSEDGLRLSFSTRFELSKPVEDALHKGVPVYFSAEARLRKSRWYWRDARITESSRSWRLSWQPLTRQYRVSTGGLHQSYESLPEALASLRGASGWRIAEAKDLDDASGYYLEFSYRLDTSQLPKPLQIGLVQGWDLALEHKQPVNVDSPARTSP</sequence>
<accession>A0ABW7FTA0</accession>
<dbReference type="Pfam" id="PF14334">
    <property type="entry name" value="DUF4390"/>
    <property type="match status" value="1"/>
</dbReference>
<gene>
    <name evidence="1" type="ORF">ACG0Z6_04680</name>
</gene>
<dbReference type="InterPro" id="IPR025500">
    <property type="entry name" value="DUF4390"/>
</dbReference>
<name>A0ABW7FTA0_9BURK</name>
<keyword evidence="2" id="KW-1185">Reference proteome</keyword>